<evidence type="ECO:0000313" key="4">
    <source>
        <dbReference type="EMBL" id="MED6234335.1"/>
    </source>
</evidence>
<comment type="caution">
    <text evidence="4">The sequence shown here is derived from an EMBL/GenBank/DDBJ whole genome shotgun (WGS) entry which is preliminary data.</text>
</comment>
<keyword evidence="1" id="KW-0175">Coiled coil</keyword>
<feature type="region of interest" description="Disordered" evidence="2">
    <location>
        <begin position="125"/>
        <end position="145"/>
    </location>
</feature>
<proteinExistence type="predicted"/>
<accession>A0ABU7A8Z7</accession>
<evidence type="ECO:0000259" key="3">
    <source>
        <dbReference type="Pfam" id="PF10482"/>
    </source>
</evidence>
<protein>
    <recommendedName>
        <fullName evidence="3">DNA endonuclease Ctp1 N-terminal domain-containing protein</fullName>
    </recommendedName>
</protein>
<evidence type="ECO:0000256" key="1">
    <source>
        <dbReference type="SAM" id="Coils"/>
    </source>
</evidence>
<dbReference type="EMBL" id="JAHUTI010006628">
    <property type="protein sequence ID" value="MED6234335.1"/>
    <property type="molecule type" value="Genomic_DNA"/>
</dbReference>
<feature type="domain" description="DNA endonuclease Ctp1 N-terminal" evidence="3">
    <location>
        <begin position="1"/>
        <end position="87"/>
    </location>
</feature>
<name>A0ABU7A8Z7_9TELE</name>
<evidence type="ECO:0000256" key="2">
    <source>
        <dbReference type="SAM" id="MobiDB-lite"/>
    </source>
</evidence>
<organism evidence="4 5">
    <name type="scientific">Ataeniobius toweri</name>
    <dbReference type="NCBI Taxonomy" id="208326"/>
    <lineage>
        <taxon>Eukaryota</taxon>
        <taxon>Metazoa</taxon>
        <taxon>Chordata</taxon>
        <taxon>Craniata</taxon>
        <taxon>Vertebrata</taxon>
        <taxon>Euteleostomi</taxon>
        <taxon>Actinopterygii</taxon>
        <taxon>Neopterygii</taxon>
        <taxon>Teleostei</taxon>
        <taxon>Neoteleostei</taxon>
        <taxon>Acanthomorphata</taxon>
        <taxon>Ovalentaria</taxon>
        <taxon>Atherinomorphae</taxon>
        <taxon>Cyprinodontiformes</taxon>
        <taxon>Goodeidae</taxon>
        <taxon>Ataeniobius</taxon>
    </lineage>
</organism>
<dbReference type="InterPro" id="IPR033316">
    <property type="entry name" value="RBBP8-like"/>
</dbReference>
<keyword evidence="5" id="KW-1185">Reference proteome</keyword>
<dbReference type="PANTHER" id="PTHR15107">
    <property type="entry name" value="RETINOBLASTOMA BINDING PROTEIN 8"/>
    <property type="match status" value="1"/>
</dbReference>
<dbReference type="Proteomes" id="UP001345963">
    <property type="component" value="Unassembled WGS sequence"/>
</dbReference>
<evidence type="ECO:0000313" key="5">
    <source>
        <dbReference type="Proteomes" id="UP001345963"/>
    </source>
</evidence>
<reference evidence="4 5" key="1">
    <citation type="submission" date="2021-07" db="EMBL/GenBank/DDBJ databases">
        <authorList>
            <person name="Palmer J.M."/>
        </authorList>
    </citation>
    <scope>NUCLEOTIDE SEQUENCE [LARGE SCALE GENOMIC DNA]</scope>
    <source>
        <strain evidence="4 5">AT_MEX2019</strain>
        <tissue evidence="4">Muscle</tissue>
    </source>
</reference>
<dbReference type="PANTHER" id="PTHR15107:SF3">
    <property type="entry name" value="RBBP8 N-TERMINAL-LIKE PROTEIN"/>
    <property type="match status" value="1"/>
</dbReference>
<gene>
    <name evidence="4" type="ORF">ATANTOWER_027263</name>
</gene>
<sequence>DTKRMEELFTRNQQMKEQHRLLTENIKTLENRLRAGLCDRCTVTQEVAKRRQQEYEASQIQSLQHISLLAGEMTNLRKENLKLKDDITNLRAMLDGSQGSWCLSPAVYGREAGYTLGRSPIHRRATQRHMQKDLNSATNCPTVQP</sequence>
<feature type="compositionally biased region" description="Polar residues" evidence="2">
    <location>
        <begin position="133"/>
        <end position="145"/>
    </location>
</feature>
<dbReference type="Pfam" id="PF10482">
    <property type="entry name" value="CtIP_N"/>
    <property type="match status" value="1"/>
</dbReference>
<feature type="non-terminal residue" evidence="4">
    <location>
        <position position="1"/>
    </location>
</feature>
<feature type="coiled-coil region" evidence="1">
    <location>
        <begin position="5"/>
        <end position="32"/>
    </location>
</feature>
<dbReference type="InterPro" id="IPR019518">
    <property type="entry name" value="CtIP_N"/>
</dbReference>